<dbReference type="PANTHER" id="PTHR23506:SF26">
    <property type="entry name" value="MFS-TYPE TRANSPORTER SLC18B1"/>
    <property type="match status" value="1"/>
</dbReference>
<dbReference type="AlphaFoldDB" id="A0A7S3D9X8"/>
<accession>A0A7S3D9X8</accession>
<evidence type="ECO:0000256" key="5">
    <source>
        <dbReference type="ARBA" id="ARBA00023136"/>
    </source>
</evidence>
<organism evidence="7">
    <name type="scientific">Palpitomonas bilix</name>
    <dbReference type="NCBI Taxonomy" id="652834"/>
    <lineage>
        <taxon>Eukaryota</taxon>
        <taxon>Eukaryota incertae sedis</taxon>
    </lineage>
</organism>
<evidence type="ECO:0000256" key="4">
    <source>
        <dbReference type="ARBA" id="ARBA00022989"/>
    </source>
</evidence>
<dbReference type="SUPFAM" id="SSF103473">
    <property type="entry name" value="MFS general substrate transporter"/>
    <property type="match status" value="1"/>
</dbReference>
<sequence>MVAALVILADDNPDNFSSAVGIFESVGGIGMMIGPLVGSLLYSTSGNISLIHPSNITTGGNFGLPFFGAAGAEIVCLAGVMILLPRKYRKSRIEQGKNGDMTYVSVMDMMKKWRIILLVVVMSMSIASLTLLDPIFQPYASSSFNDTPLIIGLAFSGIVLVFSISSVVAGKIVEKTYAQVNVIVGLFLVSVAFALIGPLPWLPSLQTSTVSMIGLVLLAISLSFAIIPIPGEILLMGKGIKGGKGDVALAESSLTSAAYSAGAMIGPLLGSAVDDAAGFDWACLVAAAINFFLALLLLVMCSTRLLPWDVAKKKVKELERGRETRDIKLIKAEDAQERQRMENALYHESDPLLHSFTVNTQNLFSGDVENEVKI</sequence>
<evidence type="ECO:0000256" key="3">
    <source>
        <dbReference type="ARBA" id="ARBA00022692"/>
    </source>
</evidence>
<dbReference type="InterPro" id="IPR011701">
    <property type="entry name" value="MFS"/>
</dbReference>
<dbReference type="Pfam" id="PF07690">
    <property type="entry name" value="MFS_1"/>
    <property type="match status" value="1"/>
</dbReference>
<comment type="subcellular location">
    <subcellularLocation>
        <location evidence="1">Membrane</location>
        <topology evidence="1">Multi-pass membrane protein</topology>
    </subcellularLocation>
</comment>
<dbReference type="GO" id="GO:0016020">
    <property type="term" value="C:membrane"/>
    <property type="evidence" value="ECO:0007669"/>
    <property type="project" value="UniProtKB-SubCell"/>
</dbReference>
<keyword evidence="4 6" id="KW-1133">Transmembrane helix</keyword>
<evidence type="ECO:0000256" key="1">
    <source>
        <dbReference type="ARBA" id="ARBA00004141"/>
    </source>
</evidence>
<dbReference type="GO" id="GO:0022857">
    <property type="term" value="F:transmembrane transporter activity"/>
    <property type="evidence" value="ECO:0007669"/>
    <property type="project" value="InterPro"/>
</dbReference>
<evidence type="ECO:0008006" key="8">
    <source>
        <dbReference type="Google" id="ProtNLM"/>
    </source>
</evidence>
<reference evidence="7" key="1">
    <citation type="submission" date="2021-01" db="EMBL/GenBank/DDBJ databases">
        <authorList>
            <person name="Corre E."/>
            <person name="Pelletier E."/>
            <person name="Niang G."/>
            <person name="Scheremetjew M."/>
            <person name="Finn R."/>
            <person name="Kale V."/>
            <person name="Holt S."/>
            <person name="Cochrane G."/>
            <person name="Meng A."/>
            <person name="Brown T."/>
            <person name="Cohen L."/>
        </authorList>
    </citation>
    <scope>NUCLEOTIDE SEQUENCE</scope>
    <source>
        <strain evidence="7">NIES-2562</strain>
    </source>
</reference>
<proteinExistence type="predicted"/>
<dbReference type="InterPro" id="IPR036259">
    <property type="entry name" value="MFS_trans_sf"/>
</dbReference>
<feature type="transmembrane region" description="Helical" evidence="6">
    <location>
        <begin position="281"/>
        <end position="306"/>
    </location>
</feature>
<evidence type="ECO:0000313" key="7">
    <source>
        <dbReference type="EMBL" id="CAE0250926.1"/>
    </source>
</evidence>
<feature type="transmembrane region" description="Helical" evidence="6">
    <location>
        <begin position="62"/>
        <end position="84"/>
    </location>
</feature>
<dbReference type="PANTHER" id="PTHR23506">
    <property type="entry name" value="GH10249P"/>
    <property type="match status" value="1"/>
</dbReference>
<name>A0A7S3D9X8_9EUKA</name>
<dbReference type="EMBL" id="HBIB01020266">
    <property type="protein sequence ID" value="CAE0250926.1"/>
    <property type="molecule type" value="Transcribed_RNA"/>
</dbReference>
<feature type="transmembrane region" description="Helical" evidence="6">
    <location>
        <begin position="115"/>
        <end position="136"/>
    </location>
</feature>
<keyword evidence="3 6" id="KW-0812">Transmembrane</keyword>
<feature type="transmembrane region" description="Helical" evidence="6">
    <location>
        <begin position="21"/>
        <end position="42"/>
    </location>
</feature>
<gene>
    <name evidence="7" type="ORF">PBIL07802_LOCUS13132</name>
</gene>
<keyword evidence="5 6" id="KW-0472">Membrane</keyword>
<dbReference type="Gene3D" id="1.20.1250.20">
    <property type="entry name" value="MFS general substrate transporter like domains"/>
    <property type="match status" value="2"/>
</dbReference>
<feature type="transmembrane region" description="Helical" evidence="6">
    <location>
        <begin position="148"/>
        <end position="168"/>
    </location>
</feature>
<feature type="transmembrane region" description="Helical" evidence="6">
    <location>
        <begin position="213"/>
        <end position="235"/>
    </location>
</feature>
<keyword evidence="2" id="KW-0813">Transport</keyword>
<evidence type="ECO:0000256" key="2">
    <source>
        <dbReference type="ARBA" id="ARBA00022448"/>
    </source>
</evidence>
<feature type="transmembrane region" description="Helical" evidence="6">
    <location>
        <begin position="180"/>
        <end position="201"/>
    </location>
</feature>
<protein>
    <recommendedName>
        <fullName evidence="8">Major facilitator superfamily (MFS) profile domain-containing protein</fullName>
    </recommendedName>
</protein>
<dbReference type="InterPro" id="IPR050930">
    <property type="entry name" value="MFS_Vesicular_Transporter"/>
</dbReference>
<evidence type="ECO:0000256" key="6">
    <source>
        <dbReference type="SAM" id="Phobius"/>
    </source>
</evidence>
<feature type="transmembrane region" description="Helical" evidence="6">
    <location>
        <begin position="247"/>
        <end position="269"/>
    </location>
</feature>